<protein>
    <submittedName>
        <fullName evidence="2">Uncharacterized protein</fullName>
    </submittedName>
</protein>
<sequence length="296" mass="30348">NYSFDASTPLHINNNNNRQLHSGTPVWATNSTRSGSAGYYPPQQSTEKKKKFDASTPLHINNNNSRQFHSGSPVWATNSTRSGSAGYYPPQQSTATATTATRSAVAASDDVVLGIPASLSGAALDSLQSSLTTSPAKLATPLIHLVGGSSSFATAAAAANHPHLDDAAGMPMLTFAPTVVTGSLAVPSAGASSSESGDEVGGGGSSVHSTRPLHVFHTTGAVVAVPPMASKVPTGTAAPHRGSGQPQQQHQQQQQPFGASPALSWGQQHQQYGGSIPLTRKSSASLMFFEAPEGGL</sequence>
<keyword evidence="3" id="KW-1185">Reference proteome</keyword>
<dbReference type="EMBL" id="CYKH01002189">
    <property type="protein sequence ID" value="CUG93722.1"/>
    <property type="molecule type" value="Genomic_DNA"/>
</dbReference>
<feature type="region of interest" description="Disordered" evidence="1">
    <location>
        <begin position="1"/>
        <end position="76"/>
    </location>
</feature>
<name>A0A0S4JT15_BODSA</name>
<evidence type="ECO:0000256" key="1">
    <source>
        <dbReference type="SAM" id="MobiDB-lite"/>
    </source>
</evidence>
<feature type="compositionally biased region" description="Low complexity" evidence="1">
    <location>
        <begin position="245"/>
        <end position="256"/>
    </location>
</feature>
<feature type="non-terminal residue" evidence="2">
    <location>
        <position position="1"/>
    </location>
</feature>
<dbReference type="VEuPathDB" id="TriTrypDB:BSAL_44480"/>
<reference evidence="3" key="1">
    <citation type="submission" date="2015-09" db="EMBL/GenBank/DDBJ databases">
        <authorList>
            <consortium name="Pathogen Informatics"/>
        </authorList>
    </citation>
    <scope>NUCLEOTIDE SEQUENCE [LARGE SCALE GENOMIC DNA]</scope>
    <source>
        <strain evidence="3">Lake Konstanz</strain>
    </source>
</reference>
<evidence type="ECO:0000313" key="3">
    <source>
        <dbReference type="Proteomes" id="UP000051952"/>
    </source>
</evidence>
<dbReference type="AlphaFoldDB" id="A0A0S4JT15"/>
<organism evidence="2 3">
    <name type="scientific">Bodo saltans</name>
    <name type="common">Flagellated protozoan</name>
    <dbReference type="NCBI Taxonomy" id="75058"/>
    <lineage>
        <taxon>Eukaryota</taxon>
        <taxon>Discoba</taxon>
        <taxon>Euglenozoa</taxon>
        <taxon>Kinetoplastea</taxon>
        <taxon>Metakinetoplastina</taxon>
        <taxon>Eubodonida</taxon>
        <taxon>Bodonidae</taxon>
        <taxon>Bodo</taxon>
    </lineage>
</organism>
<feature type="region of interest" description="Disordered" evidence="1">
    <location>
        <begin position="230"/>
        <end position="277"/>
    </location>
</feature>
<feature type="compositionally biased region" description="Polar residues" evidence="1">
    <location>
        <begin position="1"/>
        <end position="35"/>
    </location>
</feature>
<feature type="compositionally biased region" description="Polar residues" evidence="1">
    <location>
        <begin position="58"/>
        <end position="76"/>
    </location>
</feature>
<proteinExistence type="predicted"/>
<dbReference type="Proteomes" id="UP000051952">
    <property type="component" value="Unassembled WGS sequence"/>
</dbReference>
<evidence type="ECO:0000313" key="2">
    <source>
        <dbReference type="EMBL" id="CUG93722.1"/>
    </source>
</evidence>
<feature type="region of interest" description="Disordered" evidence="1">
    <location>
        <begin position="187"/>
        <end position="211"/>
    </location>
</feature>
<accession>A0A0S4JT15</accession>
<gene>
    <name evidence="2" type="ORF">BSAL_44480</name>
</gene>